<keyword evidence="2" id="KW-1185">Reference proteome</keyword>
<dbReference type="PANTHER" id="PTHR42200:SF1">
    <property type="entry name" value="FLAGELLA-RELATED PROTEIN G-RELATED"/>
    <property type="match status" value="1"/>
</dbReference>
<evidence type="ECO:0000313" key="2">
    <source>
        <dbReference type="Proteomes" id="UP000027981"/>
    </source>
</evidence>
<dbReference type="eggNOG" id="arCOG01822">
    <property type="taxonomic scope" value="Archaea"/>
</dbReference>
<evidence type="ECO:0000313" key="1">
    <source>
        <dbReference type="EMBL" id="AIF69304.1"/>
    </source>
</evidence>
<reference evidence="1 2" key="2">
    <citation type="journal article" date="2015" name="Genome Announc.">
        <title>Complete Genome Sequence of Hyperthermophilic Piezophilic Archaeon Palaeococcus pacificus DY20341T, Isolated from Deep-Sea Hydrothermal Sediments.</title>
        <authorList>
            <person name="Zeng X."/>
            <person name="Jebbar M."/>
            <person name="Shao Z."/>
        </authorList>
    </citation>
    <scope>NUCLEOTIDE SEQUENCE [LARGE SCALE GENOMIC DNA]</scope>
    <source>
        <strain evidence="1 2">DY20341</strain>
    </source>
</reference>
<name>A0A075LSM0_9EURY</name>
<sequence>MASRAMSELIFFIASVLIASVVAGALYMTTQNIADGVKDKGVLLARSLKMDFAIINDPESIPLVNGYYVFYIKNIGKESFLFNSNGVTVLIDGEIVSSTFLSFENIDNPGSEVLDPHDIGKLLVNSTIIDTSSQYHKITIILVNGKKRSLVFKI</sequence>
<dbReference type="GO" id="GO:0097588">
    <property type="term" value="P:archaeal or bacterial-type flagellum-dependent cell motility"/>
    <property type="evidence" value="ECO:0007669"/>
    <property type="project" value="InterPro"/>
</dbReference>
<protein>
    <recommendedName>
        <fullName evidence="3">Flagellar protein G</fullName>
    </recommendedName>
</protein>
<dbReference type="AlphaFoldDB" id="A0A075LSM0"/>
<organism evidence="1 2">
    <name type="scientific">Palaeococcus pacificus DY20341</name>
    <dbReference type="NCBI Taxonomy" id="1343739"/>
    <lineage>
        <taxon>Archaea</taxon>
        <taxon>Methanobacteriati</taxon>
        <taxon>Methanobacteriota</taxon>
        <taxon>Thermococci</taxon>
        <taxon>Thermococcales</taxon>
        <taxon>Thermococcaceae</taxon>
        <taxon>Palaeococcus</taxon>
    </lineage>
</organism>
<dbReference type="EMBL" id="CP006019">
    <property type="protein sequence ID" value="AIF69304.1"/>
    <property type="molecule type" value="Genomic_DNA"/>
</dbReference>
<proteinExistence type="predicted"/>
<dbReference type="OrthoDB" id="183655at2157"/>
<dbReference type="STRING" id="1343739.PAP_04465"/>
<evidence type="ECO:0008006" key="3">
    <source>
        <dbReference type="Google" id="ProtNLM"/>
    </source>
</evidence>
<dbReference type="Pfam" id="PF01917">
    <property type="entry name" value="Flagellin_arch-type"/>
    <property type="match status" value="1"/>
</dbReference>
<reference evidence="2" key="1">
    <citation type="submission" date="2013-06" db="EMBL/GenBank/DDBJ databases">
        <title>Complete Genome Sequence of Hyperthermophilic Palaeococcus pacificus DY20341T, Isolated from a Deep-Sea Hydrothermal Sediments.</title>
        <authorList>
            <person name="Zeng X."/>
            <person name="Shao Z."/>
        </authorList>
    </citation>
    <scope>NUCLEOTIDE SEQUENCE [LARGE SCALE GENOMIC DNA]</scope>
    <source>
        <strain evidence="2">DY20341</strain>
    </source>
</reference>
<dbReference type="PANTHER" id="PTHR42200">
    <property type="entry name" value="ARCHAEAL FLAGELLA-RELATED PROTEIN F-RELATED"/>
    <property type="match status" value="1"/>
</dbReference>
<dbReference type="GO" id="GO:0005198">
    <property type="term" value="F:structural molecule activity"/>
    <property type="evidence" value="ECO:0007669"/>
    <property type="project" value="InterPro"/>
</dbReference>
<accession>A0A075LSM0</accession>
<dbReference type="InterPro" id="IPR002774">
    <property type="entry name" value="Flagellin_arc-type"/>
</dbReference>
<gene>
    <name evidence="1" type="ORF">PAP_04465</name>
</gene>
<dbReference type="KEGG" id="ppac:PAP_04465"/>
<dbReference type="RefSeq" id="WP_052649068.1">
    <property type="nucleotide sequence ID" value="NZ_CP006019.1"/>
</dbReference>
<dbReference type="HOGENOM" id="CLU_134827_1_0_2"/>
<dbReference type="GeneID" id="24842018"/>
<dbReference type="Proteomes" id="UP000027981">
    <property type="component" value="Chromosome"/>
</dbReference>